<dbReference type="Proteomes" id="UP000014155">
    <property type="component" value="Unassembled WGS sequence"/>
</dbReference>
<gene>
    <name evidence="2" type="ORF">CTER_3876</name>
</gene>
<feature type="domain" description="Polysaccharide pyruvyl transferase" evidence="1">
    <location>
        <begin position="15"/>
        <end position="235"/>
    </location>
</feature>
<evidence type="ECO:0000313" key="2">
    <source>
        <dbReference type="EMBL" id="EMS70387.1"/>
    </source>
</evidence>
<comment type="caution">
    <text evidence="2">The sequence shown here is derived from an EMBL/GenBank/DDBJ whole genome shotgun (WGS) entry which is preliminary data.</text>
</comment>
<proteinExistence type="predicted"/>
<dbReference type="EMBL" id="AORV01000055">
    <property type="protein sequence ID" value="EMS70387.1"/>
    <property type="molecule type" value="Genomic_DNA"/>
</dbReference>
<name>S0FGR9_RUMCE</name>
<evidence type="ECO:0000313" key="3">
    <source>
        <dbReference type="Proteomes" id="UP000014155"/>
    </source>
</evidence>
<protein>
    <submittedName>
        <fullName evidence="2">Polysaccharide pyruvyl transferase</fullName>
    </submittedName>
</protein>
<keyword evidence="2" id="KW-0808">Transferase</keyword>
<dbReference type="Pfam" id="PF04230">
    <property type="entry name" value="PS_pyruv_trans"/>
    <property type="match status" value="1"/>
</dbReference>
<evidence type="ECO:0000259" key="1">
    <source>
        <dbReference type="Pfam" id="PF04230"/>
    </source>
</evidence>
<dbReference type="STRING" id="1195236.CTER_3876"/>
<dbReference type="eggNOG" id="COG3774">
    <property type="taxonomic scope" value="Bacteria"/>
</dbReference>
<accession>S0FGR9</accession>
<dbReference type="AlphaFoldDB" id="S0FGR9"/>
<reference evidence="2 3" key="1">
    <citation type="journal article" date="2013" name="Genome Announc.">
        <title>Draft Genome Sequence of the Cellulolytic, Mesophilic, Anaerobic Bacterium Clostridium termitidis Strain CT1112 (DSM 5398).</title>
        <authorList>
            <person name="Lal S."/>
            <person name="Ramachandran U."/>
            <person name="Zhang X."/>
            <person name="Munir R."/>
            <person name="Sparling R."/>
            <person name="Levin D.B."/>
        </authorList>
    </citation>
    <scope>NUCLEOTIDE SEQUENCE [LARGE SCALE GENOMIC DNA]</scope>
    <source>
        <strain evidence="2 3">CT1112</strain>
    </source>
</reference>
<organism evidence="2 3">
    <name type="scientific">Ruminiclostridium cellobioparum subsp. termitidis CT1112</name>
    <dbReference type="NCBI Taxonomy" id="1195236"/>
    <lineage>
        <taxon>Bacteria</taxon>
        <taxon>Bacillati</taxon>
        <taxon>Bacillota</taxon>
        <taxon>Clostridia</taxon>
        <taxon>Eubacteriales</taxon>
        <taxon>Oscillospiraceae</taxon>
        <taxon>Ruminiclostridium</taxon>
    </lineage>
</organism>
<dbReference type="RefSeq" id="WP_004628528.1">
    <property type="nucleotide sequence ID" value="NZ_AORV01000055.1"/>
</dbReference>
<keyword evidence="3" id="KW-1185">Reference proteome</keyword>
<dbReference type="InterPro" id="IPR007345">
    <property type="entry name" value="Polysacch_pyruvyl_Trfase"/>
</dbReference>
<sequence>MKYGLLVDFGAPYCNYGDYAQSIAIEHLYESMEIPENEIIQISTKELATYDGEQLLLPYSYVLHFLVSPEDGRVALSDKITPVFLGASVEFAMLLNSYSLDNFFSPGKGWIEMFRKFAPIGCRDEFTYKFITRLGIPAYLQGCITNILPHRRDGIYKKVLLIDCPSEVLPYIPNELLANAEVLSNAEYIGNLSIQDNYIKIKQRYEYYRDNAALVVTTRFHVVTPCNAMGIPAIFTMRTFDKHSEDIRLDTLNPFIQLCSSENYSDINWYPQWQDFSELKTHITQLAIARIHEVYKRHTATSQIREFFQTRIDEYESVKNTELAYRTRLRDYIQKNYAIPVRGRFYIWGAIQLLCDGNNVVLANLVNENNPNLEFVGWIDTFKSGILANKPIQKPEGLFLAENEFVIVAAETAVPDALNRFNKMQINEKQFLIISNTMIEEADLKKVLAQKEE</sequence>
<dbReference type="PATRIC" id="fig|1195236.3.peg.4087"/>
<dbReference type="GO" id="GO:0016740">
    <property type="term" value="F:transferase activity"/>
    <property type="evidence" value="ECO:0007669"/>
    <property type="project" value="UniProtKB-KW"/>
</dbReference>